<dbReference type="SUPFAM" id="SSF56235">
    <property type="entry name" value="N-terminal nucleophile aminohydrolases (Ntn hydrolases)"/>
    <property type="match status" value="1"/>
</dbReference>
<keyword evidence="5 7" id="KW-0315">Glutamine amidotransferase</keyword>
<dbReference type="Pfam" id="PF13230">
    <property type="entry name" value="GATase_4"/>
    <property type="match status" value="1"/>
</dbReference>
<dbReference type="PROSITE" id="PS51278">
    <property type="entry name" value="GATASE_TYPE_2"/>
    <property type="match status" value="1"/>
</dbReference>
<evidence type="ECO:0000256" key="2">
    <source>
        <dbReference type="ARBA" id="ARBA00012916"/>
    </source>
</evidence>
<organism evidence="7">
    <name type="scientific">uncultured archaeal virus</name>
    <dbReference type="NCBI Taxonomy" id="1960247"/>
    <lineage>
        <taxon>Viruses</taxon>
        <taxon>environmental samples</taxon>
    </lineage>
</organism>
<dbReference type="EMBL" id="KY229235">
    <property type="protein sequence ID" value="AQQ75511.1"/>
    <property type="molecule type" value="Genomic_DNA"/>
</dbReference>
<keyword evidence="4 7" id="KW-0808">Transferase</keyword>
<protein>
    <recommendedName>
        <fullName evidence="2">glutamine--fructose-6-phosphate transaminase (isomerizing)</fullName>
        <ecNumber evidence="2">2.6.1.16</ecNumber>
    </recommendedName>
</protein>
<dbReference type="InterPro" id="IPR026869">
    <property type="entry name" value="EgtC-like"/>
</dbReference>
<evidence type="ECO:0000256" key="3">
    <source>
        <dbReference type="ARBA" id="ARBA00022576"/>
    </source>
</evidence>
<dbReference type="InterPro" id="IPR017932">
    <property type="entry name" value="GATase_2_dom"/>
</dbReference>
<dbReference type="PANTHER" id="PTHR10937">
    <property type="entry name" value="GLUCOSAMINE--FRUCTOSE-6-PHOSPHATE AMINOTRANSFERASE, ISOMERIZING"/>
    <property type="match status" value="1"/>
</dbReference>
<dbReference type="GO" id="GO:0006002">
    <property type="term" value="P:fructose 6-phosphate metabolic process"/>
    <property type="evidence" value="ECO:0007669"/>
    <property type="project" value="TreeGrafter"/>
</dbReference>
<feature type="domain" description="Glutamine amidotransferase type-2" evidence="6">
    <location>
        <begin position="2"/>
        <end position="239"/>
    </location>
</feature>
<dbReference type="PANTHER" id="PTHR10937:SF0">
    <property type="entry name" value="GLUTAMINE--FRUCTOSE-6-PHOSPHATE TRANSAMINASE (ISOMERIZING)"/>
    <property type="match status" value="1"/>
</dbReference>
<dbReference type="GO" id="GO:0004360">
    <property type="term" value="F:glutamine-fructose-6-phosphate transaminase (isomerizing) activity"/>
    <property type="evidence" value="ECO:0007669"/>
    <property type="project" value="UniProtKB-EC"/>
</dbReference>
<dbReference type="CDD" id="cd00352">
    <property type="entry name" value="Gn_AT_II"/>
    <property type="match status" value="1"/>
</dbReference>
<evidence type="ECO:0000256" key="5">
    <source>
        <dbReference type="ARBA" id="ARBA00022962"/>
    </source>
</evidence>
<evidence type="ECO:0000256" key="1">
    <source>
        <dbReference type="ARBA" id="ARBA00001031"/>
    </source>
</evidence>
<evidence type="ECO:0000256" key="4">
    <source>
        <dbReference type="ARBA" id="ARBA00022679"/>
    </source>
</evidence>
<accession>A0A1S5Y323</accession>
<dbReference type="InterPro" id="IPR029055">
    <property type="entry name" value="Ntn_hydrolases_N"/>
</dbReference>
<proteinExistence type="predicted"/>
<dbReference type="GO" id="GO:0006487">
    <property type="term" value="P:protein N-linked glycosylation"/>
    <property type="evidence" value="ECO:0007669"/>
    <property type="project" value="TreeGrafter"/>
</dbReference>
<dbReference type="Gene3D" id="3.60.20.10">
    <property type="entry name" value="Glutamine Phosphoribosylpyrophosphate, subunit 1, domain 1"/>
    <property type="match status" value="1"/>
</dbReference>
<comment type="catalytic activity">
    <reaction evidence="1">
        <text>D-fructose 6-phosphate + L-glutamine = D-glucosamine 6-phosphate + L-glutamate</text>
        <dbReference type="Rhea" id="RHEA:13237"/>
        <dbReference type="ChEBI" id="CHEBI:29985"/>
        <dbReference type="ChEBI" id="CHEBI:58359"/>
        <dbReference type="ChEBI" id="CHEBI:58725"/>
        <dbReference type="ChEBI" id="CHEBI:61527"/>
        <dbReference type="EC" id="2.6.1.16"/>
    </reaction>
</comment>
<keyword evidence="3" id="KW-0032">Aminotransferase</keyword>
<evidence type="ECO:0000313" key="7">
    <source>
        <dbReference type="EMBL" id="AQQ75511.1"/>
    </source>
</evidence>
<dbReference type="GO" id="GO:0006047">
    <property type="term" value="P:UDP-N-acetylglucosamine metabolic process"/>
    <property type="evidence" value="ECO:0007669"/>
    <property type="project" value="TreeGrafter"/>
</dbReference>
<dbReference type="EC" id="2.6.1.16" evidence="2"/>
<sequence length="470" mass="54256">MCGIGAYIGFNAIKKVVKILKNQENRGKKGAGVAYLDNGEIKVIKAPISPTKFEKQFKNQIAQLEHVTIAIGHNRMPTRGAQTVENTHPFLAYSGDFALVHNGSFEVEQFALLLKYGDIELEGNCDSEYFTRALELYTRKFENVEKALESLLDDVLEIEYNEYEYTRYYYSRNSYAIIVLTKDGKLILARNSNPCFIVVGKNKGEILVASEIDGAGAILDDEVTIYEFQSYTMVTIDIFTRTIVGAIKEVYPQTKKKKVKRKFKQQTTKRDNVPEILKCKNCVNWERRSKKKGYCLSKKKRTKHNYYCEQFISELTFETYDDVMREQKAMSEKRCGDCDYFEFIDYNGLGECAKLGENVYDTDFICSAFRERQDDEKGDFKELFSGAQYASCFNCAFRSENYCIVDNTLIYDIKTHNCNMITWRSEKICINCACFVFLNNNSLNGFCDLREIPKHSLSTACSEFRKRTKY</sequence>
<reference evidence="7" key="1">
    <citation type="journal article" date="2017" name="MBio">
        <title>Viruses in the Oceanic Basement.</title>
        <authorList>
            <person name="Nigro O.D."/>
            <person name="Jungbluth S.P."/>
            <person name="Steward G.F."/>
            <person name="Rappe M.S."/>
        </authorList>
    </citation>
    <scope>NUCLEOTIDE SEQUENCE</scope>
    <source>
        <strain evidence="7">JdFR1000234</strain>
    </source>
</reference>
<gene>
    <name evidence="7" type="ORF">JDFR1000234_36</name>
</gene>
<name>A0A1S5Y323_9VIRU</name>
<evidence type="ECO:0000259" key="6">
    <source>
        <dbReference type="PROSITE" id="PS51278"/>
    </source>
</evidence>